<accession>A0ABT1IG50</accession>
<keyword evidence="3" id="KW-1185">Reference proteome</keyword>
<feature type="transmembrane region" description="Helical" evidence="1">
    <location>
        <begin position="74"/>
        <end position="93"/>
    </location>
</feature>
<reference evidence="2 3" key="1">
    <citation type="submission" date="2022-06" db="EMBL/GenBank/DDBJ databases">
        <title>Genomic Encyclopedia of Archaeal and Bacterial Type Strains, Phase II (KMG-II): from individual species to whole genera.</title>
        <authorList>
            <person name="Goeker M."/>
        </authorList>
    </citation>
    <scope>NUCLEOTIDE SEQUENCE [LARGE SCALE GENOMIC DNA]</scope>
    <source>
        <strain evidence="2 3">DSM 44255</strain>
    </source>
</reference>
<keyword evidence="1" id="KW-0472">Membrane</keyword>
<proteinExistence type="predicted"/>
<sequence length="128" mass="13580">MRALISWLLCLAGVAVVGFGAFRPWYEDRAGNTLPLSDLFSGVTRESASAIGSLTLPLAIGVLLAVVGMVRAKGILQLGGVILAATMVVWVLQAREILDWDELHLGAWNTLFGSLLVLAAGLLRPGRL</sequence>
<keyword evidence="1" id="KW-1133">Transmembrane helix</keyword>
<dbReference type="EMBL" id="JAMTCO010000010">
    <property type="protein sequence ID" value="MCP2271617.1"/>
    <property type="molecule type" value="Genomic_DNA"/>
</dbReference>
<feature type="transmembrane region" description="Helical" evidence="1">
    <location>
        <begin position="105"/>
        <end position="123"/>
    </location>
</feature>
<feature type="transmembrane region" description="Helical" evidence="1">
    <location>
        <begin position="48"/>
        <end position="67"/>
    </location>
</feature>
<dbReference type="Proteomes" id="UP001205185">
    <property type="component" value="Unassembled WGS sequence"/>
</dbReference>
<protein>
    <recommendedName>
        <fullName evidence="4">DoxX-like protein</fullName>
    </recommendedName>
</protein>
<keyword evidence="1" id="KW-0812">Transmembrane</keyword>
<dbReference type="RefSeq" id="WP_253888573.1">
    <property type="nucleotide sequence ID" value="NZ_BAAAVB010000003.1"/>
</dbReference>
<gene>
    <name evidence="2" type="ORF">LV75_004131</name>
</gene>
<comment type="caution">
    <text evidence="2">The sequence shown here is derived from an EMBL/GenBank/DDBJ whole genome shotgun (WGS) entry which is preliminary data.</text>
</comment>
<evidence type="ECO:0008006" key="4">
    <source>
        <dbReference type="Google" id="ProtNLM"/>
    </source>
</evidence>
<organism evidence="2 3">
    <name type="scientific">Actinokineospora diospyrosa</name>
    <dbReference type="NCBI Taxonomy" id="103728"/>
    <lineage>
        <taxon>Bacteria</taxon>
        <taxon>Bacillati</taxon>
        <taxon>Actinomycetota</taxon>
        <taxon>Actinomycetes</taxon>
        <taxon>Pseudonocardiales</taxon>
        <taxon>Pseudonocardiaceae</taxon>
        <taxon>Actinokineospora</taxon>
    </lineage>
</organism>
<evidence type="ECO:0000313" key="2">
    <source>
        <dbReference type="EMBL" id="MCP2271617.1"/>
    </source>
</evidence>
<evidence type="ECO:0000256" key="1">
    <source>
        <dbReference type="SAM" id="Phobius"/>
    </source>
</evidence>
<name>A0ABT1IG50_9PSEU</name>
<evidence type="ECO:0000313" key="3">
    <source>
        <dbReference type="Proteomes" id="UP001205185"/>
    </source>
</evidence>